<evidence type="ECO:0000256" key="1">
    <source>
        <dbReference type="SAM" id="MobiDB-lite"/>
    </source>
</evidence>
<accession>A0A6J4U5G3</accession>
<reference evidence="2" key="1">
    <citation type="submission" date="2020-02" db="EMBL/GenBank/DDBJ databases">
        <authorList>
            <person name="Meier V. D."/>
        </authorList>
    </citation>
    <scope>NUCLEOTIDE SEQUENCE</scope>
    <source>
        <strain evidence="2">AVDCRST_MAG59</strain>
    </source>
</reference>
<gene>
    <name evidence="2" type="ORF">AVDCRST_MAG59-873</name>
</gene>
<name>A0A6J4U5G3_9BACT</name>
<evidence type="ECO:0000313" key="2">
    <source>
        <dbReference type="EMBL" id="CAA9541506.1"/>
    </source>
</evidence>
<proteinExistence type="predicted"/>
<feature type="region of interest" description="Disordered" evidence="1">
    <location>
        <begin position="1"/>
        <end position="83"/>
    </location>
</feature>
<dbReference type="AlphaFoldDB" id="A0A6J4U5G3"/>
<organism evidence="2">
    <name type="scientific">uncultured Thermomicrobiales bacterium</name>
    <dbReference type="NCBI Taxonomy" id="1645740"/>
    <lineage>
        <taxon>Bacteria</taxon>
        <taxon>Pseudomonadati</taxon>
        <taxon>Thermomicrobiota</taxon>
        <taxon>Thermomicrobia</taxon>
        <taxon>Thermomicrobiales</taxon>
        <taxon>environmental samples</taxon>
    </lineage>
</organism>
<protein>
    <submittedName>
        <fullName evidence="2">Uncharacterized protein</fullName>
    </submittedName>
</protein>
<feature type="compositionally biased region" description="Low complexity" evidence="1">
    <location>
        <begin position="11"/>
        <end position="45"/>
    </location>
</feature>
<dbReference type="EMBL" id="CADCWF010000046">
    <property type="protein sequence ID" value="CAA9541506.1"/>
    <property type="molecule type" value="Genomic_DNA"/>
</dbReference>
<sequence>MCRGRAGAIIGPVPSSGQGSSPGFSPAAPGGARRPSAGGEAAGPANRDRVRRQRLGHDGLAPIAVDDPGRQPRHLAGRGALPN</sequence>